<name>A0A8H7P0Q5_9APHY</name>
<reference evidence="2" key="2">
    <citation type="journal article" name="Front. Microbiol.">
        <title>Degradative Capacity of Two Strains of Rhodonia placenta: From Phenotype to Genotype.</title>
        <authorList>
            <person name="Kolle M."/>
            <person name="Horta M.A.C."/>
            <person name="Nowrousian M."/>
            <person name="Ohm R.A."/>
            <person name="Benz J.P."/>
            <person name="Pilgard A."/>
        </authorList>
    </citation>
    <scope>NUCLEOTIDE SEQUENCE</scope>
    <source>
        <strain evidence="2">FPRL280</strain>
    </source>
</reference>
<dbReference type="EMBL" id="JADOXO010000128">
    <property type="protein sequence ID" value="KAF9812604.1"/>
    <property type="molecule type" value="Genomic_DNA"/>
</dbReference>
<organism evidence="2 3">
    <name type="scientific">Rhodonia placenta</name>
    <dbReference type="NCBI Taxonomy" id="104341"/>
    <lineage>
        <taxon>Eukaryota</taxon>
        <taxon>Fungi</taxon>
        <taxon>Dikarya</taxon>
        <taxon>Basidiomycota</taxon>
        <taxon>Agaricomycotina</taxon>
        <taxon>Agaricomycetes</taxon>
        <taxon>Polyporales</taxon>
        <taxon>Adustoporiaceae</taxon>
        <taxon>Rhodonia</taxon>
    </lineage>
</organism>
<keyword evidence="1" id="KW-1133">Transmembrane helix</keyword>
<sequence length="176" mass="19759">MRVLDVIEHPTFDSSTSRKDYMVVFSMAGVLAIIASTAVAMRMKGVSLPSMIDAYVRALTLFDDLPVVTHVDYLTVLFRLIDRHMSVVEICLAIACEHFASRPSHSVLILMYVSTCRYVASTRLWAPQQTPCPCKLPHAPCHARQRHPSHTSHSRVSLCITSTSGCIYRLSYFLML</sequence>
<dbReference type="AlphaFoldDB" id="A0A8H7P0Q5"/>
<protein>
    <submittedName>
        <fullName evidence="2">Uncharacterized protein</fullName>
    </submittedName>
</protein>
<accession>A0A8H7P0Q5</accession>
<keyword evidence="1" id="KW-0472">Membrane</keyword>
<dbReference type="Proteomes" id="UP000639403">
    <property type="component" value="Unassembled WGS sequence"/>
</dbReference>
<keyword evidence="1" id="KW-0812">Transmembrane</keyword>
<comment type="caution">
    <text evidence="2">The sequence shown here is derived from an EMBL/GenBank/DDBJ whole genome shotgun (WGS) entry which is preliminary data.</text>
</comment>
<feature type="transmembrane region" description="Helical" evidence="1">
    <location>
        <begin position="21"/>
        <end position="41"/>
    </location>
</feature>
<evidence type="ECO:0000256" key="1">
    <source>
        <dbReference type="SAM" id="Phobius"/>
    </source>
</evidence>
<gene>
    <name evidence="2" type="ORF">IEO21_06126</name>
</gene>
<proteinExistence type="predicted"/>
<evidence type="ECO:0000313" key="3">
    <source>
        <dbReference type="Proteomes" id="UP000639403"/>
    </source>
</evidence>
<reference evidence="2" key="1">
    <citation type="submission" date="2020-11" db="EMBL/GenBank/DDBJ databases">
        <authorList>
            <person name="Koelle M."/>
            <person name="Horta M.A.C."/>
            <person name="Nowrousian M."/>
            <person name="Ohm R.A."/>
            <person name="Benz P."/>
            <person name="Pilgard A."/>
        </authorList>
    </citation>
    <scope>NUCLEOTIDE SEQUENCE</scope>
    <source>
        <strain evidence="2">FPRL280</strain>
    </source>
</reference>
<evidence type="ECO:0000313" key="2">
    <source>
        <dbReference type="EMBL" id="KAF9812604.1"/>
    </source>
</evidence>